<evidence type="ECO:0000313" key="3">
    <source>
        <dbReference type="Proteomes" id="UP000001628"/>
    </source>
</evidence>
<organism evidence="2 3">
    <name type="scientific">Paracoccidioides brasiliensis (strain Pb18)</name>
    <dbReference type="NCBI Taxonomy" id="502780"/>
    <lineage>
        <taxon>Eukaryota</taxon>
        <taxon>Fungi</taxon>
        <taxon>Dikarya</taxon>
        <taxon>Ascomycota</taxon>
        <taxon>Pezizomycotina</taxon>
        <taxon>Eurotiomycetes</taxon>
        <taxon>Eurotiomycetidae</taxon>
        <taxon>Onygenales</taxon>
        <taxon>Ajellomycetaceae</taxon>
        <taxon>Paracoccidioides</taxon>
    </lineage>
</organism>
<dbReference type="GeneID" id="22588108"/>
<feature type="transmembrane region" description="Helical" evidence="1">
    <location>
        <begin position="15"/>
        <end position="32"/>
    </location>
</feature>
<accession>A0A0A0HUF0</accession>
<keyword evidence="3" id="KW-1185">Reference proteome</keyword>
<keyword evidence="1" id="KW-0472">Membrane</keyword>
<dbReference type="InParanoid" id="A0A0A0HUF0"/>
<keyword evidence="1" id="KW-0812">Transmembrane</keyword>
<evidence type="ECO:0000313" key="2">
    <source>
        <dbReference type="EMBL" id="KGM91641.1"/>
    </source>
</evidence>
<protein>
    <submittedName>
        <fullName evidence="2">Uncharacterized protein</fullName>
    </submittedName>
</protein>
<proteinExistence type="predicted"/>
<sequence>MPSKNKGHKLANPPANAMTPAISLMLFILYHAELPKHTMEVRAAIPMSIGSVREPWEVFDQP</sequence>
<keyword evidence="1" id="KW-1133">Transmembrane helix</keyword>
<dbReference type="EMBL" id="KN275966">
    <property type="protein sequence ID" value="KGM91641.1"/>
    <property type="molecule type" value="Genomic_DNA"/>
</dbReference>
<name>A0A0A0HUF0_PARBD</name>
<reference evidence="2 3" key="1">
    <citation type="journal article" date="2011" name="PLoS Genet.">
        <title>Comparative genomic analysis of human fungal pathogens causing paracoccidioidomycosis.</title>
        <authorList>
            <person name="Desjardins C.A."/>
            <person name="Champion M.D."/>
            <person name="Holder J.W."/>
            <person name="Muszewska A."/>
            <person name="Goldberg J."/>
            <person name="Bailao A.M."/>
            <person name="Brigido M.M."/>
            <person name="Ferreira M.E."/>
            <person name="Garcia A.M."/>
            <person name="Grynberg M."/>
            <person name="Gujja S."/>
            <person name="Heiman D.I."/>
            <person name="Henn M.R."/>
            <person name="Kodira C.D."/>
            <person name="Leon-Narvaez H."/>
            <person name="Longo L.V."/>
            <person name="Ma L.J."/>
            <person name="Malavazi I."/>
            <person name="Matsuo A.L."/>
            <person name="Morais F.V."/>
            <person name="Pereira M."/>
            <person name="Rodriguez-Brito S."/>
            <person name="Sakthikumar S."/>
            <person name="Salem-Izacc S.M."/>
            <person name="Sykes S.M."/>
            <person name="Teixeira M.M."/>
            <person name="Vallejo M.C."/>
            <person name="Walter M.E."/>
            <person name="Yandava C."/>
            <person name="Young S."/>
            <person name="Zeng Q."/>
            <person name="Zucker J."/>
            <person name="Felipe M.S."/>
            <person name="Goldman G.H."/>
            <person name="Haas B.J."/>
            <person name="McEwen J.G."/>
            <person name="Nino-Vega G."/>
            <person name="Puccia R."/>
            <person name="San-Blas G."/>
            <person name="Soares C.M."/>
            <person name="Birren B.W."/>
            <person name="Cuomo C.A."/>
        </authorList>
    </citation>
    <scope>NUCLEOTIDE SEQUENCE [LARGE SCALE GENOMIC DNA]</scope>
    <source>
        <strain evidence="2 3">Pb18</strain>
    </source>
</reference>
<dbReference type="KEGG" id="pbn:PADG_12211"/>
<dbReference type="RefSeq" id="XP_010762595.1">
    <property type="nucleotide sequence ID" value="XM_010764293.1"/>
</dbReference>
<evidence type="ECO:0000256" key="1">
    <source>
        <dbReference type="SAM" id="Phobius"/>
    </source>
</evidence>
<dbReference type="HOGENOM" id="CLU_2904796_0_0_1"/>
<gene>
    <name evidence="2" type="ORF">PADG_12211</name>
</gene>
<dbReference type="Proteomes" id="UP000001628">
    <property type="component" value="Unassembled WGS sequence"/>
</dbReference>
<dbReference type="VEuPathDB" id="FungiDB:PADG_12211"/>
<dbReference type="AlphaFoldDB" id="A0A0A0HUF0"/>